<evidence type="ECO:0000313" key="1">
    <source>
        <dbReference type="Ensembl" id="ENSPTEP00000022102.1"/>
    </source>
</evidence>
<reference evidence="1" key="1">
    <citation type="submission" date="2025-08" db="UniProtKB">
        <authorList>
            <consortium name="Ensembl"/>
        </authorList>
    </citation>
    <scope>IDENTIFICATION</scope>
</reference>
<evidence type="ECO:0000313" key="2">
    <source>
        <dbReference type="Proteomes" id="UP000694416"/>
    </source>
</evidence>
<proteinExistence type="predicted"/>
<sequence>ICSLPKPDKLTPLLSEGASGSIVSSVLVCSFRACNTFMNAPSGFPMDASSTVKKEETALIMKDDGTACIRPQLYAPVTRSRSQQTFEYPHLAHAPPTHPILCSHIL</sequence>
<organism evidence="1 2">
    <name type="scientific">Piliocolobus tephrosceles</name>
    <name type="common">Ugandan red Colobus</name>
    <dbReference type="NCBI Taxonomy" id="591936"/>
    <lineage>
        <taxon>Eukaryota</taxon>
        <taxon>Metazoa</taxon>
        <taxon>Chordata</taxon>
        <taxon>Craniata</taxon>
        <taxon>Vertebrata</taxon>
        <taxon>Euteleostomi</taxon>
        <taxon>Mammalia</taxon>
        <taxon>Eutheria</taxon>
        <taxon>Euarchontoglires</taxon>
        <taxon>Primates</taxon>
        <taxon>Haplorrhini</taxon>
        <taxon>Catarrhini</taxon>
        <taxon>Cercopithecidae</taxon>
        <taxon>Colobinae</taxon>
        <taxon>Piliocolobus</taxon>
    </lineage>
</organism>
<dbReference type="Proteomes" id="UP000694416">
    <property type="component" value="Unplaced"/>
</dbReference>
<accession>A0A8C9HMM3</accession>
<protein>
    <submittedName>
        <fullName evidence="1">Uncharacterized protein</fullName>
    </submittedName>
</protein>
<keyword evidence="2" id="KW-1185">Reference proteome</keyword>
<dbReference type="Ensembl" id="ENSPTET00000031781.1">
    <property type="protein sequence ID" value="ENSPTEP00000022102.1"/>
    <property type="gene ID" value="ENSPTEG00000023058.1"/>
</dbReference>
<name>A0A8C9HMM3_9PRIM</name>
<dbReference type="AlphaFoldDB" id="A0A8C9HMM3"/>
<reference evidence="1" key="2">
    <citation type="submission" date="2025-09" db="UniProtKB">
        <authorList>
            <consortium name="Ensembl"/>
        </authorList>
    </citation>
    <scope>IDENTIFICATION</scope>
</reference>